<accession>A0A174F8L0</accession>
<feature type="transmembrane region" description="Helical" evidence="1">
    <location>
        <begin position="20"/>
        <end position="40"/>
    </location>
</feature>
<organism evidence="2 4">
    <name type="scientific">Fusicatenibacter saccharivorans</name>
    <dbReference type="NCBI Taxonomy" id="1150298"/>
    <lineage>
        <taxon>Bacteria</taxon>
        <taxon>Bacillati</taxon>
        <taxon>Bacillota</taxon>
        <taxon>Clostridia</taxon>
        <taxon>Lachnospirales</taxon>
        <taxon>Lachnospiraceae</taxon>
        <taxon>Fusicatenibacter</taxon>
    </lineage>
</organism>
<evidence type="ECO:0000313" key="2">
    <source>
        <dbReference type="EMBL" id="CUO46682.1"/>
    </source>
</evidence>
<evidence type="ECO:0000313" key="5">
    <source>
        <dbReference type="Proteomes" id="UP000768180"/>
    </source>
</evidence>
<feature type="transmembrane region" description="Helical" evidence="1">
    <location>
        <begin position="101"/>
        <end position="124"/>
    </location>
</feature>
<proteinExistence type="predicted"/>
<dbReference type="Proteomes" id="UP000095706">
    <property type="component" value="Unassembled WGS sequence"/>
</dbReference>
<feature type="transmembrane region" description="Helical" evidence="1">
    <location>
        <begin position="52"/>
        <end position="73"/>
    </location>
</feature>
<keyword evidence="1" id="KW-1133">Transmembrane helix</keyword>
<dbReference type="EMBL" id="JAAITQ010000002">
    <property type="protein sequence ID" value="NSE15132.1"/>
    <property type="molecule type" value="Genomic_DNA"/>
</dbReference>
<evidence type="ECO:0000313" key="4">
    <source>
        <dbReference type="Proteomes" id="UP000095706"/>
    </source>
</evidence>
<keyword evidence="1" id="KW-0472">Membrane</keyword>
<evidence type="ECO:0000313" key="3">
    <source>
        <dbReference type="EMBL" id="NSE15132.1"/>
    </source>
</evidence>
<reference evidence="2 4" key="1">
    <citation type="submission" date="2015-09" db="EMBL/GenBank/DDBJ databases">
        <authorList>
            <consortium name="Pathogen Informatics"/>
        </authorList>
    </citation>
    <scope>NUCLEOTIDE SEQUENCE [LARGE SCALE GENOMIC DNA]</scope>
    <source>
        <strain evidence="2 4">2789STDY5608849</strain>
    </source>
</reference>
<evidence type="ECO:0000256" key="1">
    <source>
        <dbReference type="SAM" id="Phobius"/>
    </source>
</evidence>
<reference evidence="3 5" key="2">
    <citation type="journal article" date="2020" name="Cell Host Microbe">
        <title>Functional and Genomic Variation between Human-Derived Isolates of Lachnospiraceae Reveals Inter- and Intra-Species Diversity.</title>
        <authorList>
            <person name="Sorbara M.T."/>
            <person name="Littmann E.R."/>
            <person name="Fontana E."/>
            <person name="Moody T.U."/>
            <person name="Kohout C.E."/>
            <person name="Gjonbalaj M."/>
            <person name="Eaton V."/>
            <person name="Seok R."/>
            <person name="Leiner I.M."/>
            <person name="Pamer E.G."/>
        </authorList>
    </citation>
    <scope>NUCLEOTIDE SEQUENCE [LARGE SCALE GENOMIC DNA]</scope>
    <source>
        <strain evidence="3 5">MSK.14.54</strain>
    </source>
</reference>
<gene>
    <name evidence="2" type="ORF">ERS852406_02044</name>
    <name evidence="3" type="ORF">G5B05_01580</name>
</gene>
<dbReference type="AlphaFoldDB" id="A0A174F8L0"/>
<keyword evidence="1" id="KW-0812">Transmembrane</keyword>
<dbReference type="RefSeq" id="WP_055227959.1">
    <property type="nucleotide sequence ID" value="NZ_CYYV01000009.1"/>
</dbReference>
<name>A0A174F8L0_9FIRM</name>
<protein>
    <recommendedName>
        <fullName evidence="6">ATP synthase I chain</fullName>
    </recommendedName>
</protein>
<evidence type="ECO:0008006" key="6">
    <source>
        <dbReference type="Google" id="ProtNLM"/>
    </source>
</evidence>
<keyword evidence="5" id="KW-1185">Reference proteome</keyword>
<dbReference type="EMBL" id="CYYV01000009">
    <property type="protein sequence ID" value="CUO46682.1"/>
    <property type="molecule type" value="Genomic_DNA"/>
</dbReference>
<sequence length="140" mass="15349">MSNFGDKVQPAVKKETKNVAIYTVVGVVVMWVGFLILHLIWPEKIPFDYRVILGGIGGGAVAVLNFFLMGMAVQKAVSETDEAGAKRRMQASYSQRNLMQMLWAILAIVLPCFQFAAGILPLLIPGTAIKLKGIKNSIKR</sequence>
<dbReference type="GeneID" id="79855148"/>
<dbReference type="Proteomes" id="UP000768180">
    <property type="component" value="Unassembled WGS sequence"/>
</dbReference>
<reference evidence="3" key="3">
    <citation type="submission" date="2020-02" db="EMBL/GenBank/DDBJ databases">
        <authorList>
            <person name="Littmann E."/>
            <person name="Sorbara M."/>
        </authorList>
    </citation>
    <scope>NUCLEOTIDE SEQUENCE</scope>
    <source>
        <strain evidence="3">MSK.14.54</strain>
    </source>
</reference>